<name>A0A8T4J1W4_9ACTN</name>
<dbReference type="Proteomes" id="UP000675554">
    <property type="component" value="Unassembled WGS sequence"/>
</dbReference>
<reference evidence="2" key="1">
    <citation type="submission" date="2021-04" db="EMBL/GenBank/DDBJ databases">
        <title>Sequencing of actinobacteria type strains.</title>
        <authorList>
            <person name="Nguyen G.-S."/>
            <person name="Wentzel A."/>
        </authorList>
    </citation>
    <scope>NUCLEOTIDE SEQUENCE</scope>
    <source>
        <strain evidence="2">DSM 42095</strain>
    </source>
</reference>
<proteinExistence type="predicted"/>
<keyword evidence="3" id="KW-1185">Reference proteome</keyword>
<organism evidence="2 3">
    <name type="scientific">Streptomyces daliensis</name>
    <dbReference type="NCBI Taxonomy" id="299421"/>
    <lineage>
        <taxon>Bacteria</taxon>
        <taxon>Bacillati</taxon>
        <taxon>Actinomycetota</taxon>
        <taxon>Actinomycetes</taxon>
        <taxon>Kitasatosporales</taxon>
        <taxon>Streptomycetaceae</taxon>
        <taxon>Streptomyces</taxon>
    </lineage>
</organism>
<evidence type="ECO:0000313" key="2">
    <source>
        <dbReference type="EMBL" id="MBR7678586.1"/>
    </source>
</evidence>
<dbReference type="AlphaFoldDB" id="A0A8T4J1W4"/>
<dbReference type="EMBL" id="JAGSMN010001598">
    <property type="protein sequence ID" value="MBR7678586.1"/>
    <property type="molecule type" value="Genomic_DNA"/>
</dbReference>
<feature type="compositionally biased region" description="Polar residues" evidence="1">
    <location>
        <begin position="1"/>
        <end position="23"/>
    </location>
</feature>
<accession>A0A8T4J1W4</accession>
<gene>
    <name evidence="2" type="ORF">KDA82_37620</name>
</gene>
<feature type="non-terminal residue" evidence="2">
    <location>
        <position position="1"/>
    </location>
</feature>
<sequence>SLFNYRHITPSSQSATGEQQNEQRPMAGIRSVLGGQRSNYPLGVSVNDLGPDGLGLSVQTVGSLDARA</sequence>
<feature type="non-terminal residue" evidence="2">
    <location>
        <position position="68"/>
    </location>
</feature>
<evidence type="ECO:0000313" key="3">
    <source>
        <dbReference type="Proteomes" id="UP000675554"/>
    </source>
</evidence>
<protein>
    <submittedName>
        <fullName evidence="2">Uncharacterized protein</fullName>
    </submittedName>
</protein>
<feature type="region of interest" description="Disordered" evidence="1">
    <location>
        <begin position="1"/>
        <end position="28"/>
    </location>
</feature>
<comment type="caution">
    <text evidence="2">The sequence shown here is derived from an EMBL/GenBank/DDBJ whole genome shotgun (WGS) entry which is preliminary data.</text>
</comment>
<evidence type="ECO:0000256" key="1">
    <source>
        <dbReference type="SAM" id="MobiDB-lite"/>
    </source>
</evidence>